<dbReference type="InterPro" id="IPR034035">
    <property type="entry name" value="Astacin-like_dom"/>
</dbReference>
<feature type="binding site" evidence="1">
    <location>
        <position position="194"/>
    </location>
    <ligand>
        <name>Zn(2+)</name>
        <dbReference type="ChEBI" id="CHEBI:29105"/>
        <note>catalytic</note>
    </ligand>
</feature>
<sequence length="361" mass="41077">MWSSIVLLSVVACALAGPPVSRSREDIEGFRAYLERSRTDDGIRLESRMLANPKASAWENSGKFQGDILLNDEQAELLLQEYAGAGAGARNAYIWPNTRWPSNTIVYEINNEFTNAQVNAIYAAMREIASRTCVRFRRRTSSDRNYVLVTGRSDGCYANVGYWASMGIHTLNLARANPGQGCFTHTIIIHEWLHVVGFMHMQSTYNRDTYVRLLWQNMIPGTEYAFERFGTNVVHNMGLPYEYASNMHYDRWGFSRNGQPTMLPIFNDNGLMGQLQFVTGWDWLRANRHYNCPGAWSTPINAEELSKGTYLHEYKGEEDAVIEDLPQDNVVEDLPQEVLVADIPQDFEAEKISVVEQAHDQ</sequence>
<keyword evidence="1 2" id="KW-0378">Hydrolase</keyword>
<dbReference type="PANTHER" id="PTHR10127">
    <property type="entry name" value="DISCOIDIN, CUB, EGF, LAMININ , AND ZINC METALLOPROTEASE DOMAIN CONTAINING"/>
    <property type="match status" value="1"/>
</dbReference>
<dbReference type="InterPro" id="IPR024079">
    <property type="entry name" value="MetalloPept_cat_dom_sf"/>
</dbReference>
<accession>A0A2A4K4U7</accession>
<dbReference type="GO" id="GO:0004222">
    <property type="term" value="F:metalloendopeptidase activity"/>
    <property type="evidence" value="ECO:0007669"/>
    <property type="project" value="UniProtKB-UniRule"/>
</dbReference>
<feature type="signal peptide" evidence="2">
    <location>
        <begin position="1"/>
        <end position="16"/>
    </location>
</feature>
<dbReference type="Pfam" id="PF01400">
    <property type="entry name" value="Astacin"/>
    <property type="match status" value="1"/>
</dbReference>
<dbReference type="SMART" id="SM00235">
    <property type="entry name" value="ZnMc"/>
    <property type="match status" value="1"/>
</dbReference>
<feature type="active site" evidence="1">
    <location>
        <position position="191"/>
    </location>
</feature>
<comment type="caution">
    <text evidence="1">Lacks conserved residue(s) required for the propagation of feature annotation.</text>
</comment>
<proteinExistence type="predicted"/>
<dbReference type="PRINTS" id="PR00480">
    <property type="entry name" value="ASTACIN"/>
</dbReference>
<evidence type="ECO:0000313" key="4">
    <source>
        <dbReference type="EMBL" id="PCG79271.1"/>
    </source>
</evidence>
<evidence type="ECO:0000256" key="2">
    <source>
        <dbReference type="RuleBase" id="RU361183"/>
    </source>
</evidence>
<dbReference type="PROSITE" id="PS51864">
    <property type="entry name" value="ASTACIN"/>
    <property type="match status" value="1"/>
</dbReference>
<evidence type="ECO:0000256" key="1">
    <source>
        <dbReference type="PROSITE-ProRule" id="PRU01211"/>
    </source>
</evidence>
<feature type="domain" description="Peptidase M12A" evidence="3">
    <location>
        <begin position="91"/>
        <end position="293"/>
    </location>
</feature>
<dbReference type="SUPFAM" id="SSF55486">
    <property type="entry name" value="Metalloproteases ('zincins'), catalytic domain"/>
    <property type="match status" value="1"/>
</dbReference>
<dbReference type="GO" id="GO:0008270">
    <property type="term" value="F:zinc ion binding"/>
    <property type="evidence" value="ECO:0007669"/>
    <property type="project" value="UniProtKB-UniRule"/>
</dbReference>
<dbReference type="PANTHER" id="PTHR10127:SF814">
    <property type="entry name" value="MEPRIN A SUBUNIT BETA"/>
    <property type="match status" value="1"/>
</dbReference>
<dbReference type="InterPro" id="IPR001506">
    <property type="entry name" value="Peptidase_M12A"/>
</dbReference>
<keyword evidence="1 2" id="KW-0482">Metalloprotease</keyword>
<gene>
    <name evidence="4" type="ORF">B5V51_1362</name>
</gene>
<dbReference type="CDD" id="cd04280">
    <property type="entry name" value="ZnMc_astacin_like"/>
    <property type="match status" value="1"/>
</dbReference>
<evidence type="ECO:0000259" key="3">
    <source>
        <dbReference type="PROSITE" id="PS51864"/>
    </source>
</evidence>
<keyword evidence="2" id="KW-0732">Signal</keyword>
<keyword evidence="1 2" id="KW-0862">Zinc</keyword>
<name>A0A2A4K4U7_HELVI</name>
<protein>
    <recommendedName>
        <fullName evidence="2">Metalloendopeptidase</fullName>
        <ecNumber evidence="2">3.4.24.-</ecNumber>
    </recommendedName>
</protein>
<keyword evidence="1 2" id="KW-0479">Metal-binding</keyword>
<dbReference type="STRING" id="7102.A0A2A4K4U7"/>
<dbReference type="EC" id="3.4.24.-" evidence="2"/>
<comment type="cofactor">
    <cofactor evidence="1 2">
        <name>Zn(2+)</name>
        <dbReference type="ChEBI" id="CHEBI:29105"/>
    </cofactor>
    <text evidence="1 2">Binds 1 zinc ion per subunit.</text>
</comment>
<dbReference type="InterPro" id="IPR006026">
    <property type="entry name" value="Peptidase_Metallo"/>
</dbReference>
<keyword evidence="1 2" id="KW-0645">Protease</keyword>
<feature type="chain" id="PRO_5011816417" description="Metalloendopeptidase" evidence="2">
    <location>
        <begin position="17"/>
        <end position="361"/>
    </location>
</feature>
<comment type="caution">
    <text evidence="4">The sequence shown here is derived from an EMBL/GenBank/DDBJ whole genome shotgun (WGS) entry which is preliminary data.</text>
</comment>
<dbReference type="EMBL" id="NWSH01000128">
    <property type="protein sequence ID" value="PCG79271.1"/>
    <property type="molecule type" value="Genomic_DNA"/>
</dbReference>
<organism evidence="4">
    <name type="scientific">Heliothis virescens</name>
    <name type="common">Tobacco budworm moth</name>
    <dbReference type="NCBI Taxonomy" id="7102"/>
    <lineage>
        <taxon>Eukaryota</taxon>
        <taxon>Metazoa</taxon>
        <taxon>Ecdysozoa</taxon>
        <taxon>Arthropoda</taxon>
        <taxon>Hexapoda</taxon>
        <taxon>Insecta</taxon>
        <taxon>Pterygota</taxon>
        <taxon>Neoptera</taxon>
        <taxon>Endopterygota</taxon>
        <taxon>Lepidoptera</taxon>
        <taxon>Glossata</taxon>
        <taxon>Ditrysia</taxon>
        <taxon>Noctuoidea</taxon>
        <taxon>Noctuidae</taxon>
        <taxon>Heliothinae</taxon>
        <taxon>Heliothis</taxon>
    </lineage>
</organism>
<dbReference type="GO" id="GO:0006508">
    <property type="term" value="P:proteolysis"/>
    <property type="evidence" value="ECO:0007669"/>
    <property type="project" value="UniProtKB-KW"/>
</dbReference>
<dbReference type="Gene3D" id="3.40.390.10">
    <property type="entry name" value="Collagenase (Catalytic Domain)"/>
    <property type="match status" value="1"/>
</dbReference>
<feature type="binding site" evidence="1">
    <location>
        <position position="200"/>
    </location>
    <ligand>
        <name>Zn(2+)</name>
        <dbReference type="ChEBI" id="CHEBI:29105"/>
        <note>catalytic</note>
    </ligand>
</feature>
<reference evidence="4" key="1">
    <citation type="submission" date="2017-09" db="EMBL/GenBank/DDBJ databases">
        <title>Contemporary evolution of a Lepidopteran species, Heliothis virescens, in response to modern agricultural practices.</title>
        <authorList>
            <person name="Fritz M.L."/>
            <person name="Deyonke A.M."/>
            <person name="Papanicolaou A."/>
            <person name="Micinski S."/>
            <person name="Westbrook J."/>
            <person name="Gould F."/>
        </authorList>
    </citation>
    <scope>NUCLEOTIDE SEQUENCE [LARGE SCALE GENOMIC DNA]</scope>
    <source>
        <strain evidence="4">HvINT-</strain>
        <tissue evidence="4">Whole body</tissue>
    </source>
</reference>
<feature type="binding site" evidence="1">
    <location>
        <position position="190"/>
    </location>
    <ligand>
        <name>Zn(2+)</name>
        <dbReference type="ChEBI" id="CHEBI:29105"/>
        <note>catalytic</note>
    </ligand>
</feature>
<dbReference type="AlphaFoldDB" id="A0A2A4K4U7"/>